<dbReference type="PANTHER" id="PTHR22576">
    <property type="entry name" value="MUCOSA ASSOCIATED LYMPHOID TISSUE LYMPHOMA TRANSLOCATION PROTEIN 1/PARACASPASE"/>
    <property type="match status" value="1"/>
</dbReference>
<dbReference type="PROSITE" id="PS50222">
    <property type="entry name" value="EF_HAND_2"/>
    <property type="match status" value="1"/>
</dbReference>
<reference evidence="3" key="1">
    <citation type="submission" date="2018-05" db="EMBL/GenBank/DDBJ databases">
        <authorList>
            <person name="Lanie J.A."/>
            <person name="Ng W.-L."/>
            <person name="Kazmierczak K.M."/>
            <person name="Andrzejewski T.M."/>
            <person name="Davidsen T.M."/>
            <person name="Wayne K.J."/>
            <person name="Tettelin H."/>
            <person name="Glass J.I."/>
            <person name="Rusch D."/>
            <person name="Podicherti R."/>
            <person name="Tsui H.-C.T."/>
            <person name="Winkler M.E."/>
        </authorList>
    </citation>
    <scope>NUCLEOTIDE SEQUENCE</scope>
</reference>
<evidence type="ECO:0008006" key="4">
    <source>
        <dbReference type="Google" id="ProtNLM"/>
    </source>
</evidence>
<proteinExistence type="predicted"/>
<evidence type="ECO:0000313" key="3">
    <source>
        <dbReference type="EMBL" id="SVD01142.1"/>
    </source>
</evidence>
<dbReference type="InterPro" id="IPR011600">
    <property type="entry name" value="Pept_C14_caspase"/>
</dbReference>
<accession>A0A382RV30</accession>
<name>A0A382RV30_9ZZZZ</name>
<dbReference type="InterPro" id="IPR002048">
    <property type="entry name" value="EF_hand_dom"/>
</dbReference>
<feature type="non-terminal residue" evidence="3">
    <location>
        <position position="1"/>
    </location>
</feature>
<feature type="non-terminal residue" evidence="3">
    <location>
        <position position="262"/>
    </location>
</feature>
<evidence type="ECO:0000259" key="1">
    <source>
        <dbReference type="PROSITE" id="PS50208"/>
    </source>
</evidence>
<sequence length="262" mass="29129">MKKTIFFLLLLVLCLKNLQANTRGIQKVEIKDISGKTVGLYEESHALVIGVSDYKEWPKLPGVKKDVSNVVFALKQQGFKVETVLDPEDKNILGEAFEAFIEAHGGHPENRLLFYFAGHGNTVKPKFGGDPMGYLVPIDAPIPTLGSTQERSFKRKAINMKRIEEYALSIDAKHALFIFDACFSGSLFALSRAIPESISYKTNRPVRQFITSGSADELVPDKSIFSEQFVYGLQGYADTNKDGYISGTELGDFLQDTVVKYS</sequence>
<dbReference type="GO" id="GO:0006508">
    <property type="term" value="P:proteolysis"/>
    <property type="evidence" value="ECO:0007669"/>
    <property type="project" value="InterPro"/>
</dbReference>
<dbReference type="PROSITE" id="PS00018">
    <property type="entry name" value="EF_HAND_1"/>
    <property type="match status" value="1"/>
</dbReference>
<dbReference type="GO" id="GO:0004197">
    <property type="term" value="F:cysteine-type endopeptidase activity"/>
    <property type="evidence" value="ECO:0007669"/>
    <property type="project" value="InterPro"/>
</dbReference>
<dbReference type="InterPro" id="IPR018247">
    <property type="entry name" value="EF_Hand_1_Ca_BS"/>
</dbReference>
<protein>
    <recommendedName>
        <fullName evidence="4">Caspase family p20 domain-containing protein</fullName>
    </recommendedName>
</protein>
<dbReference type="PROSITE" id="PS50208">
    <property type="entry name" value="CASPASE_P20"/>
    <property type="match status" value="1"/>
</dbReference>
<dbReference type="InterPro" id="IPR001309">
    <property type="entry name" value="Pept_C14_p20"/>
</dbReference>
<dbReference type="SUPFAM" id="SSF52129">
    <property type="entry name" value="Caspase-like"/>
    <property type="match status" value="1"/>
</dbReference>
<organism evidence="3">
    <name type="scientific">marine metagenome</name>
    <dbReference type="NCBI Taxonomy" id="408172"/>
    <lineage>
        <taxon>unclassified sequences</taxon>
        <taxon>metagenomes</taxon>
        <taxon>ecological metagenomes</taxon>
    </lineage>
</organism>
<dbReference type="Gene3D" id="3.40.50.1460">
    <property type="match status" value="1"/>
</dbReference>
<feature type="domain" description="Caspase family p20" evidence="1">
    <location>
        <begin position="42"/>
        <end position="120"/>
    </location>
</feature>
<dbReference type="PANTHER" id="PTHR22576:SF37">
    <property type="entry name" value="MUCOSA-ASSOCIATED LYMPHOID TISSUE LYMPHOMA TRANSLOCATION PROTEIN 1"/>
    <property type="match status" value="1"/>
</dbReference>
<gene>
    <name evidence="3" type="ORF">METZ01_LOCUS353996</name>
</gene>
<dbReference type="GO" id="GO:0005509">
    <property type="term" value="F:calcium ion binding"/>
    <property type="evidence" value="ECO:0007669"/>
    <property type="project" value="InterPro"/>
</dbReference>
<dbReference type="AlphaFoldDB" id="A0A382RV30"/>
<dbReference type="InterPro" id="IPR029030">
    <property type="entry name" value="Caspase-like_dom_sf"/>
</dbReference>
<dbReference type="Pfam" id="PF00656">
    <property type="entry name" value="Peptidase_C14"/>
    <property type="match status" value="1"/>
</dbReference>
<feature type="domain" description="EF-hand" evidence="2">
    <location>
        <begin position="238"/>
        <end position="260"/>
    </location>
</feature>
<dbReference type="InterPro" id="IPR052039">
    <property type="entry name" value="Caspase-related_regulators"/>
</dbReference>
<evidence type="ECO:0000259" key="2">
    <source>
        <dbReference type="PROSITE" id="PS50222"/>
    </source>
</evidence>
<dbReference type="EMBL" id="UINC01124178">
    <property type="protein sequence ID" value="SVD01142.1"/>
    <property type="molecule type" value="Genomic_DNA"/>
</dbReference>